<keyword evidence="1" id="KW-0472">Membrane</keyword>
<dbReference type="EMBL" id="GBXM01049117">
    <property type="protein sequence ID" value="JAH59460.1"/>
    <property type="molecule type" value="Transcribed_RNA"/>
</dbReference>
<proteinExistence type="predicted"/>
<feature type="transmembrane region" description="Helical" evidence="1">
    <location>
        <begin position="20"/>
        <end position="38"/>
    </location>
</feature>
<accession>A0A0E9U2Q4</accession>
<keyword evidence="1" id="KW-0812">Transmembrane</keyword>
<reference evidence="2" key="1">
    <citation type="submission" date="2014-11" db="EMBL/GenBank/DDBJ databases">
        <authorList>
            <person name="Amaro Gonzalez C."/>
        </authorList>
    </citation>
    <scope>NUCLEOTIDE SEQUENCE</scope>
</reference>
<evidence type="ECO:0000313" key="2">
    <source>
        <dbReference type="EMBL" id="JAH59460.1"/>
    </source>
</evidence>
<sequence>MIYLIYSDSLNNNEKINKSTVIYIFFIFFCCFLYSFSVRENHNSHVHHIRFSLYNNI</sequence>
<name>A0A0E9U2Q4_ANGAN</name>
<organism evidence="2">
    <name type="scientific">Anguilla anguilla</name>
    <name type="common">European freshwater eel</name>
    <name type="synonym">Muraena anguilla</name>
    <dbReference type="NCBI Taxonomy" id="7936"/>
    <lineage>
        <taxon>Eukaryota</taxon>
        <taxon>Metazoa</taxon>
        <taxon>Chordata</taxon>
        <taxon>Craniata</taxon>
        <taxon>Vertebrata</taxon>
        <taxon>Euteleostomi</taxon>
        <taxon>Actinopterygii</taxon>
        <taxon>Neopterygii</taxon>
        <taxon>Teleostei</taxon>
        <taxon>Anguilliformes</taxon>
        <taxon>Anguillidae</taxon>
        <taxon>Anguilla</taxon>
    </lineage>
</organism>
<keyword evidence="1" id="KW-1133">Transmembrane helix</keyword>
<evidence type="ECO:0000256" key="1">
    <source>
        <dbReference type="SAM" id="Phobius"/>
    </source>
</evidence>
<protein>
    <submittedName>
        <fullName evidence="2">Uncharacterized protein</fullName>
    </submittedName>
</protein>
<reference evidence="2" key="2">
    <citation type="journal article" date="2015" name="Fish Shellfish Immunol.">
        <title>Early steps in the European eel (Anguilla anguilla)-Vibrio vulnificus interaction in the gills: Role of the RtxA13 toxin.</title>
        <authorList>
            <person name="Callol A."/>
            <person name="Pajuelo D."/>
            <person name="Ebbesson L."/>
            <person name="Teles M."/>
            <person name="MacKenzie S."/>
            <person name="Amaro C."/>
        </authorList>
    </citation>
    <scope>NUCLEOTIDE SEQUENCE</scope>
</reference>
<dbReference type="AlphaFoldDB" id="A0A0E9U2Q4"/>